<keyword evidence="2" id="KW-1185">Reference proteome</keyword>
<dbReference type="InterPro" id="IPR009711">
    <property type="entry name" value="UPF0473"/>
</dbReference>
<evidence type="ECO:0000313" key="2">
    <source>
        <dbReference type="Proteomes" id="UP000297454"/>
    </source>
</evidence>
<evidence type="ECO:0000313" key="1">
    <source>
        <dbReference type="EMBL" id="TFF66431.1"/>
    </source>
</evidence>
<dbReference type="Pfam" id="PF06949">
    <property type="entry name" value="DUF1292"/>
    <property type="match status" value="1"/>
</dbReference>
<sequence>MTDKLDYENENLDDEHLDEEEDFKEVILTLDDDTELKCLVIAQYDVNKQDYIALLPIEDDEPGEILLYRATYGEDETFDVSLIEDEEEFQVAADAYYNYIEEEEIDVDSIDYHEHHHHHKEEHECKCGHHHHEEEHKCNCEHKHE</sequence>
<gene>
    <name evidence="1" type="ORF">EQF91_03780</name>
</gene>
<name>A0A4R9C2W3_9FIRM</name>
<organism evidence="1 2">
    <name type="scientific">Helcococcus ovis</name>
    <dbReference type="NCBI Taxonomy" id="72026"/>
    <lineage>
        <taxon>Bacteria</taxon>
        <taxon>Bacillati</taxon>
        <taxon>Bacillota</taxon>
        <taxon>Tissierellia</taxon>
        <taxon>Tissierellales</taxon>
        <taxon>Peptoniphilaceae</taxon>
        <taxon>Helcococcus</taxon>
    </lineage>
</organism>
<accession>A0A4R9C2W3</accession>
<proteinExistence type="predicted"/>
<reference evidence="1 2" key="1">
    <citation type="submission" date="2019-01" db="EMBL/GenBank/DDBJ databases">
        <title>Draft Genome Sequences of Helcococcus ovis Strains Isolated from the Uterus and Vagina of Dairy Cows with Metritis.</title>
        <authorList>
            <person name="Cunha F."/>
            <person name="Jeon S.J."/>
            <person name="Kutzer P."/>
            <person name="Galvao K.N."/>
        </authorList>
    </citation>
    <scope>NUCLEOTIDE SEQUENCE [LARGE SCALE GENOMIC DNA]</scope>
    <source>
        <strain evidence="1 2">KG-37</strain>
    </source>
</reference>
<dbReference type="Proteomes" id="UP000297454">
    <property type="component" value="Unassembled WGS sequence"/>
</dbReference>
<protein>
    <submittedName>
        <fullName evidence="1">DUF1292 domain-containing protein</fullName>
    </submittedName>
</protein>
<comment type="caution">
    <text evidence="1">The sequence shown here is derived from an EMBL/GenBank/DDBJ whole genome shotgun (WGS) entry which is preliminary data.</text>
</comment>
<dbReference type="AlphaFoldDB" id="A0A4R9C2W3"/>
<dbReference type="EMBL" id="SCFR01000010">
    <property type="protein sequence ID" value="TFF66431.1"/>
    <property type="molecule type" value="Genomic_DNA"/>
</dbReference>
<dbReference type="RefSeq" id="WP_134744401.1">
    <property type="nucleotide sequence ID" value="NZ_CP119761.1"/>
</dbReference>